<evidence type="ECO:0000256" key="1">
    <source>
        <dbReference type="SAM" id="SignalP"/>
    </source>
</evidence>
<dbReference type="RefSeq" id="WP_348739164.1">
    <property type="nucleotide sequence ID" value="NZ_CAXJRC010000041.1"/>
</dbReference>
<dbReference type="Pfam" id="PF19515">
    <property type="entry name" value="DUF6048"/>
    <property type="match status" value="1"/>
</dbReference>
<organism evidence="2 3">
    <name type="scientific">Tenacibaculum vairaonense</name>
    <dbReference type="NCBI Taxonomy" id="3137860"/>
    <lineage>
        <taxon>Bacteria</taxon>
        <taxon>Pseudomonadati</taxon>
        <taxon>Bacteroidota</taxon>
        <taxon>Flavobacteriia</taxon>
        <taxon>Flavobacteriales</taxon>
        <taxon>Flavobacteriaceae</taxon>
        <taxon>Tenacibaculum</taxon>
    </lineage>
</organism>
<sequence length="238" mass="26993">MYKYFISICLLLISLNTFGQKAKSKTIKKDTITYKTGYGIRVGIDLSKPTLSFIEKSYRGLEIIGDYRIAKNWYIASELGYEKETSVEDFTTSTATGSYIRIGANFNAYKNWLDMNNEIFIGGRYGLAIFDHSLDSYTPNVTTGVNNTPPYFPTTEINEPRTETGLNAHWAEIQLGIKVETFKNLFLGASFAYKIGINIQDQTNFKTLYVPGFNRVFENGTGFGFNYTISYLIPFVNK</sequence>
<feature type="chain" id="PRO_5046180086" description="Outer membrane protein beta-barrel domain-containing protein" evidence="1">
    <location>
        <begin position="20"/>
        <end position="238"/>
    </location>
</feature>
<evidence type="ECO:0000313" key="2">
    <source>
        <dbReference type="EMBL" id="CAL2107534.1"/>
    </source>
</evidence>
<name>A0ABP1FGX8_9FLAO</name>
<reference evidence="2 3" key="1">
    <citation type="submission" date="2024-05" db="EMBL/GenBank/DDBJ databases">
        <authorList>
            <person name="Duchaud E."/>
        </authorList>
    </citation>
    <scope>NUCLEOTIDE SEQUENCE [LARGE SCALE GENOMIC DNA]</scope>
    <source>
        <strain evidence="2">Ena-SAMPLE-TAB-13-05-2024-13:56:06:370-140305</strain>
    </source>
</reference>
<gene>
    <name evidence="2" type="ORF">T190115A13A_40056</name>
</gene>
<keyword evidence="1" id="KW-0732">Signal</keyword>
<feature type="signal peptide" evidence="1">
    <location>
        <begin position="1"/>
        <end position="19"/>
    </location>
</feature>
<accession>A0ABP1FGX8</accession>
<keyword evidence="3" id="KW-1185">Reference proteome</keyword>
<proteinExistence type="predicted"/>
<protein>
    <recommendedName>
        <fullName evidence="4">Outer membrane protein beta-barrel domain-containing protein</fullName>
    </recommendedName>
</protein>
<dbReference type="EMBL" id="CAXJRC010000041">
    <property type="protein sequence ID" value="CAL2107534.1"/>
    <property type="molecule type" value="Genomic_DNA"/>
</dbReference>
<comment type="caution">
    <text evidence="2">The sequence shown here is derived from an EMBL/GenBank/DDBJ whole genome shotgun (WGS) entry which is preliminary data.</text>
</comment>
<evidence type="ECO:0000313" key="3">
    <source>
        <dbReference type="Proteomes" id="UP001497602"/>
    </source>
</evidence>
<evidence type="ECO:0008006" key="4">
    <source>
        <dbReference type="Google" id="ProtNLM"/>
    </source>
</evidence>
<dbReference type="InterPro" id="IPR046111">
    <property type="entry name" value="DUF6048"/>
</dbReference>
<dbReference type="Proteomes" id="UP001497602">
    <property type="component" value="Unassembled WGS sequence"/>
</dbReference>